<dbReference type="EMBL" id="CP090958">
    <property type="protein sequence ID" value="WGW13637.1"/>
    <property type="molecule type" value="Genomic_DNA"/>
</dbReference>
<dbReference type="PANTHER" id="PTHR39188">
    <property type="entry name" value="MEMBRANE-ASSOCIATED ZINC METALLOPROTEASE M50B"/>
    <property type="match status" value="1"/>
</dbReference>
<comment type="subcellular location">
    <subcellularLocation>
        <location evidence="1 14">Cell membrane</location>
        <topology evidence="1 14">Multi-pass membrane protein</topology>
    </subcellularLocation>
</comment>
<keyword evidence="12" id="KW-0129">CBS domain</keyword>
<feature type="domain" description="Peptidase M50" evidence="15">
    <location>
        <begin position="64"/>
        <end position="140"/>
    </location>
</feature>
<dbReference type="InterPro" id="IPR016483">
    <property type="entry name" value="UCP006404_Pept_M50_CBS"/>
</dbReference>
<evidence type="ECO:0000256" key="2">
    <source>
        <dbReference type="ARBA" id="ARBA00007931"/>
    </source>
</evidence>
<comment type="similarity">
    <text evidence="2 14">Belongs to the peptidase M50B family.</text>
</comment>
<dbReference type="Proteomes" id="UP001209083">
    <property type="component" value="Chromosome"/>
</dbReference>
<protein>
    <recommendedName>
        <fullName evidence="14">Zinc metalloprotease</fullName>
    </recommendedName>
</protein>
<dbReference type="PIRSF" id="PIRSF006404">
    <property type="entry name" value="UCP006404_Pept_M50_CBS"/>
    <property type="match status" value="1"/>
</dbReference>
<dbReference type="GO" id="GO:0008233">
    <property type="term" value="F:peptidase activity"/>
    <property type="evidence" value="ECO:0007669"/>
    <property type="project" value="UniProtKB-KW"/>
</dbReference>
<keyword evidence="3 14" id="KW-1003">Cell membrane</keyword>
<organism evidence="16 17">
    <name type="scientific">Saxibacter everestensis</name>
    <dbReference type="NCBI Taxonomy" id="2909229"/>
    <lineage>
        <taxon>Bacteria</taxon>
        <taxon>Bacillati</taxon>
        <taxon>Actinomycetota</taxon>
        <taxon>Actinomycetes</taxon>
        <taxon>Micrococcales</taxon>
        <taxon>Brevibacteriaceae</taxon>
        <taxon>Saxibacter</taxon>
    </lineage>
</organism>
<feature type="transmembrane region" description="Helical" evidence="14">
    <location>
        <begin position="200"/>
        <end position="219"/>
    </location>
</feature>
<evidence type="ECO:0000256" key="9">
    <source>
        <dbReference type="ARBA" id="ARBA00022833"/>
    </source>
</evidence>
<feature type="transmembrane region" description="Helical" evidence="14">
    <location>
        <begin position="146"/>
        <end position="169"/>
    </location>
</feature>
<dbReference type="RefSeq" id="WP_349640460.1">
    <property type="nucleotide sequence ID" value="NZ_CP090958.1"/>
</dbReference>
<keyword evidence="4 14" id="KW-0645">Protease</keyword>
<gene>
    <name evidence="16" type="ORF">LWF01_07730</name>
</gene>
<dbReference type="GO" id="GO:0006508">
    <property type="term" value="P:proteolysis"/>
    <property type="evidence" value="ECO:0007669"/>
    <property type="project" value="UniProtKB-KW"/>
</dbReference>
<keyword evidence="11 14" id="KW-0482">Metalloprotease</keyword>
<keyword evidence="6 14" id="KW-0479">Metal-binding</keyword>
<keyword evidence="17" id="KW-1185">Reference proteome</keyword>
<dbReference type="CDD" id="cd06164">
    <property type="entry name" value="S2P-M50_SpoIVFB_CBS"/>
    <property type="match status" value="1"/>
</dbReference>
<keyword evidence="8 14" id="KW-0378">Hydrolase</keyword>
<evidence type="ECO:0000256" key="13">
    <source>
        <dbReference type="ARBA" id="ARBA00023136"/>
    </source>
</evidence>
<keyword evidence="5 14" id="KW-0812">Transmembrane</keyword>
<keyword evidence="9 14" id="KW-0862">Zinc</keyword>
<evidence type="ECO:0000313" key="16">
    <source>
        <dbReference type="EMBL" id="WGW13637.1"/>
    </source>
</evidence>
<accession>A0ABY8QX77</accession>
<name>A0ABY8QX77_9MICO</name>
<keyword evidence="13 14" id="KW-0472">Membrane</keyword>
<keyword evidence="10 14" id="KW-1133">Transmembrane helix</keyword>
<evidence type="ECO:0000313" key="17">
    <source>
        <dbReference type="Proteomes" id="UP001209083"/>
    </source>
</evidence>
<comment type="cofactor">
    <cofactor evidence="14">
        <name>Zn(2+)</name>
        <dbReference type="ChEBI" id="CHEBI:29105"/>
    </cofactor>
    <text evidence="14">Binds 1 zinc ion per subunit.</text>
</comment>
<feature type="domain" description="Peptidase M50" evidence="15">
    <location>
        <begin position="152"/>
        <end position="208"/>
    </location>
</feature>
<feature type="transmembrane region" description="Helical" evidence="14">
    <location>
        <begin position="225"/>
        <end position="243"/>
    </location>
</feature>
<evidence type="ECO:0000256" key="4">
    <source>
        <dbReference type="ARBA" id="ARBA00022670"/>
    </source>
</evidence>
<evidence type="ECO:0000256" key="12">
    <source>
        <dbReference type="ARBA" id="ARBA00023122"/>
    </source>
</evidence>
<proteinExistence type="inferred from homology"/>
<evidence type="ECO:0000256" key="1">
    <source>
        <dbReference type="ARBA" id="ARBA00004651"/>
    </source>
</evidence>
<feature type="transmembrane region" description="Helical" evidence="14">
    <location>
        <begin position="54"/>
        <end position="74"/>
    </location>
</feature>
<evidence type="ECO:0000256" key="8">
    <source>
        <dbReference type="ARBA" id="ARBA00022801"/>
    </source>
</evidence>
<evidence type="ECO:0000256" key="11">
    <source>
        <dbReference type="ARBA" id="ARBA00023049"/>
    </source>
</evidence>
<keyword evidence="7" id="KW-0677">Repeat</keyword>
<dbReference type="Pfam" id="PF02163">
    <property type="entry name" value="Peptidase_M50"/>
    <property type="match status" value="2"/>
</dbReference>
<evidence type="ECO:0000256" key="14">
    <source>
        <dbReference type="PIRNR" id="PIRNR006404"/>
    </source>
</evidence>
<reference evidence="16 17" key="1">
    <citation type="submission" date="2023-05" db="EMBL/GenBank/DDBJ databases">
        <title>Lithophilousrod everest ZFBP1038 complete genpme.</title>
        <authorList>
            <person name="Tian M."/>
        </authorList>
    </citation>
    <scope>NUCLEOTIDE SEQUENCE [LARGE SCALE GENOMIC DNA]</scope>
    <source>
        <strain evidence="16 17">ZFBP1038</strain>
    </source>
</reference>
<dbReference type="InterPro" id="IPR008915">
    <property type="entry name" value="Peptidase_M50"/>
</dbReference>
<evidence type="ECO:0000256" key="6">
    <source>
        <dbReference type="ARBA" id="ARBA00022723"/>
    </source>
</evidence>
<feature type="transmembrane region" description="Helical" evidence="14">
    <location>
        <begin position="119"/>
        <end position="140"/>
    </location>
</feature>
<evidence type="ECO:0000256" key="3">
    <source>
        <dbReference type="ARBA" id="ARBA00022475"/>
    </source>
</evidence>
<evidence type="ECO:0000256" key="5">
    <source>
        <dbReference type="ARBA" id="ARBA00022692"/>
    </source>
</evidence>
<evidence type="ECO:0000259" key="15">
    <source>
        <dbReference type="Pfam" id="PF02163"/>
    </source>
</evidence>
<feature type="transmembrane region" description="Helical" evidence="14">
    <location>
        <begin position="20"/>
        <end position="42"/>
    </location>
</feature>
<dbReference type="PANTHER" id="PTHR39188:SF3">
    <property type="entry name" value="STAGE IV SPORULATION PROTEIN FB"/>
    <property type="match status" value="1"/>
</dbReference>
<sequence>MATAVRPGTGRASGLRLGTVFGAPVTLAWSWFLAAVLITAIFTPWVSAYRPDLGFISAAIAFVYAVLLFASVLLHEFAHAVAARAFGYHIVSIELNVWGGNTSFNEAPAQDSRRARNSIVISLVGPVTNLALGAIGWALLDAVTPGSLPFLLLFAITFANIALGVVNLLPGLPLDGGRALESVVWRIGGDKYRGTIIASWAGRGIAVLVVAYTLVWPLLQGSTPSIFTVLWGGLIAFFMWNSASSEAKAAKIKRRVASFDLQHVSQPAIAVNQHATLLQATTAAQQSGGGLARIIVFDESGRPSGIVEPQTVNSIPIESWDSTNISQCTQLLGPWIAAAAGQDTRTVLEALSQQPHTEYVLLVKNDAITGLVETKLLFQDLMDP</sequence>
<evidence type="ECO:0000256" key="7">
    <source>
        <dbReference type="ARBA" id="ARBA00022737"/>
    </source>
</evidence>
<evidence type="ECO:0000256" key="10">
    <source>
        <dbReference type="ARBA" id="ARBA00022989"/>
    </source>
</evidence>